<dbReference type="Gene3D" id="3.40.50.2000">
    <property type="entry name" value="Glycogen Phosphorylase B"/>
    <property type="match status" value="1"/>
</dbReference>
<dbReference type="PANTHER" id="PTHR45825">
    <property type="entry name" value="GRANULE-BOUND STARCH SYNTHASE 1, CHLOROPLASTIC/AMYLOPLASTIC"/>
    <property type="match status" value="1"/>
</dbReference>
<keyword evidence="2" id="KW-0328">Glycosyltransferase</keyword>
<evidence type="ECO:0000259" key="5">
    <source>
        <dbReference type="Pfam" id="PF08323"/>
    </source>
</evidence>
<gene>
    <name evidence="6" type="ORF">Tci_618528</name>
</gene>
<evidence type="ECO:0000256" key="4">
    <source>
        <dbReference type="ARBA" id="ARBA00022922"/>
    </source>
</evidence>
<proteinExistence type="predicted"/>
<dbReference type="Pfam" id="PF08323">
    <property type="entry name" value="Glyco_transf_5"/>
    <property type="match status" value="1"/>
</dbReference>
<evidence type="ECO:0000256" key="1">
    <source>
        <dbReference type="ARBA" id="ARBA00004727"/>
    </source>
</evidence>
<feature type="domain" description="Starch synthase catalytic" evidence="5">
    <location>
        <begin position="18"/>
        <end position="134"/>
    </location>
</feature>
<evidence type="ECO:0000256" key="2">
    <source>
        <dbReference type="ARBA" id="ARBA00022676"/>
    </source>
</evidence>
<dbReference type="GO" id="GO:0016757">
    <property type="term" value="F:glycosyltransferase activity"/>
    <property type="evidence" value="ECO:0007669"/>
    <property type="project" value="UniProtKB-KW"/>
</dbReference>
<dbReference type="InterPro" id="IPR013534">
    <property type="entry name" value="Starch_synth_cat_dom"/>
</dbReference>
<dbReference type="PANTHER" id="PTHR45825:SF3">
    <property type="entry name" value="GRANULE-BOUND STARCH SYNTHASE 1, CHLOROPLASTIC_AMYLOPLASTIC"/>
    <property type="match status" value="1"/>
</dbReference>
<evidence type="ECO:0000313" key="6">
    <source>
        <dbReference type="EMBL" id="GFA46556.1"/>
    </source>
</evidence>
<organism evidence="6">
    <name type="scientific">Tanacetum cinerariifolium</name>
    <name type="common">Dalmatian daisy</name>
    <name type="synonym">Chrysanthemum cinerariifolium</name>
    <dbReference type="NCBI Taxonomy" id="118510"/>
    <lineage>
        <taxon>Eukaryota</taxon>
        <taxon>Viridiplantae</taxon>
        <taxon>Streptophyta</taxon>
        <taxon>Embryophyta</taxon>
        <taxon>Tracheophyta</taxon>
        <taxon>Spermatophyta</taxon>
        <taxon>Magnoliopsida</taxon>
        <taxon>eudicotyledons</taxon>
        <taxon>Gunneridae</taxon>
        <taxon>Pentapetalae</taxon>
        <taxon>asterids</taxon>
        <taxon>campanulids</taxon>
        <taxon>Asterales</taxon>
        <taxon>Asteraceae</taxon>
        <taxon>Asteroideae</taxon>
        <taxon>Anthemideae</taxon>
        <taxon>Anthemidinae</taxon>
        <taxon>Tanacetum</taxon>
    </lineage>
</organism>
<keyword evidence="3" id="KW-0808">Transferase</keyword>
<dbReference type="UniPathway" id="UPA00152"/>
<evidence type="ECO:0000256" key="3">
    <source>
        <dbReference type="ARBA" id="ARBA00022679"/>
    </source>
</evidence>
<sequence length="217" mass="24407">AALEAPLVLNLDSSEYFSRPYGEDVVFIANDWHTAFLPCYLKSMYQLAGLYTSAKVAFCIHNIAYQGIFAFADFALLNLPDEFKSSFDFIDGNINWMKAVILESDKVLTVSPYYAEELVSAPDKGVELDNIIRKRGIKGIVNGMDEQEWNPMTDKFTSMKLTLNSRCHGHPLDDERGNKLVKSTSCPVTSNELAVLDLIRNSLKVDEHTTLLMPSFH</sequence>
<name>A0A699JQ27_TANCI</name>
<dbReference type="SUPFAM" id="SSF53756">
    <property type="entry name" value="UDP-Glycosyltransferase/glycogen phosphorylase"/>
    <property type="match status" value="1"/>
</dbReference>
<protein>
    <submittedName>
        <fullName evidence="6">Granule-bound starch synthase</fullName>
    </submittedName>
</protein>
<comment type="caution">
    <text evidence="6">The sequence shown here is derived from an EMBL/GenBank/DDBJ whole genome shotgun (WGS) entry which is preliminary data.</text>
</comment>
<dbReference type="EMBL" id="BKCJ010428884">
    <property type="protein sequence ID" value="GFA46556.1"/>
    <property type="molecule type" value="Genomic_DNA"/>
</dbReference>
<keyword evidence="4" id="KW-0750">Starch biosynthesis</keyword>
<dbReference type="GO" id="GO:0019252">
    <property type="term" value="P:starch biosynthetic process"/>
    <property type="evidence" value="ECO:0007669"/>
    <property type="project" value="UniProtKB-UniPathway"/>
</dbReference>
<dbReference type="AlphaFoldDB" id="A0A699JQ27"/>
<reference evidence="6" key="1">
    <citation type="journal article" date="2019" name="Sci. Rep.">
        <title>Draft genome of Tanacetum cinerariifolium, the natural source of mosquito coil.</title>
        <authorList>
            <person name="Yamashiro T."/>
            <person name="Shiraishi A."/>
            <person name="Satake H."/>
            <person name="Nakayama K."/>
        </authorList>
    </citation>
    <scope>NUCLEOTIDE SEQUENCE</scope>
</reference>
<feature type="non-terminal residue" evidence="6">
    <location>
        <position position="1"/>
    </location>
</feature>
<accession>A0A699JQ27</accession>
<comment type="pathway">
    <text evidence="1">Glycan biosynthesis; starch biosynthesis.</text>
</comment>